<evidence type="ECO:0000256" key="5">
    <source>
        <dbReference type="ARBA" id="ARBA00023242"/>
    </source>
</evidence>
<feature type="compositionally biased region" description="Polar residues" evidence="6">
    <location>
        <begin position="575"/>
        <end position="589"/>
    </location>
</feature>
<dbReference type="InterPro" id="IPR037525">
    <property type="entry name" value="Velvet_dom"/>
</dbReference>
<dbReference type="InterPro" id="IPR038491">
    <property type="entry name" value="Velvet_dom_sf"/>
</dbReference>
<name>A0AAE0WQF9_9PEZI</name>
<evidence type="ECO:0000256" key="1">
    <source>
        <dbReference type="ARBA" id="ARBA00004123"/>
    </source>
</evidence>
<feature type="compositionally biased region" description="Low complexity" evidence="6">
    <location>
        <begin position="592"/>
        <end position="603"/>
    </location>
</feature>
<feature type="compositionally biased region" description="Polar residues" evidence="6">
    <location>
        <begin position="554"/>
        <end position="567"/>
    </location>
</feature>
<evidence type="ECO:0000256" key="6">
    <source>
        <dbReference type="SAM" id="MobiDB-lite"/>
    </source>
</evidence>
<feature type="compositionally biased region" description="Low complexity" evidence="6">
    <location>
        <begin position="525"/>
        <end position="540"/>
    </location>
</feature>
<comment type="subcellular location">
    <subcellularLocation>
        <location evidence="1">Nucleus</location>
    </subcellularLocation>
</comment>
<evidence type="ECO:0000256" key="4">
    <source>
        <dbReference type="ARBA" id="ARBA00023163"/>
    </source>
</evidence>
<feature type="compositionally biased region" description="Low complexity" evidence="6">
    <location>
        <begin position="499"/>
        <end position="511"/>
    </location>
</feature>
<feature type="region of interest" description="Disordered" evidence="6">
    <location>
        <begin position="451"/>
        <end position="618"/>
    </location>
</feature>
<keyword evidence="4" id="KW-0804">Transcription</keyword>
<dbReference type="PROSITE" id="PS51821">
    <property type="entry name" value="VELVET"/>
    <property type="match status" value="1"/>
</dbReference>
<evidence type="ECO:0000256" key="3">
    <source>
        <dbReference type="ARBA" id="ARBA00023015"/>
    </source>
</evidence>
<feature type="compositionally biased region" description="Polar residues" evidence="6">
    <location>
        <begin position="339"/>
        <end position="348"/>
    </location>
</feature>
<dbReference type="Proteomes" id="UP001274830">
    <property type="component" value="Unassembled WGS sequence"/>
</dbReference>
<dbReference type="Pfam" id="PF11754">
    <property type="entry name" value="Velvet"/>
    <property type="match status" value="2"/>
</dbReference>
<organism evidence="8 9">
    <name type="scientific">Recurvomyces mirabilis</name>
    <dbReference type="NCBI Taxonomy" id="574656"/>
    <lineage>
        <taxon>Eukaryota</taxon>
        <taxon>Fungi</taxon>
        <taxon>Dikarya</taxon>
        <taxon>Ascomycota</taxon>
        <taxon>Pezizomycotina</taxon>
        <taxon>Dothideomycetes</taxon>
        <taxon>Dothideomycetidae</taxon>
        <taxon>Mycosphaerellales</taxon>
        <taxon>Teratosphaeriaceae</taxon>
        <taxon>Recurvomyces</taxon>
    </lineage>
</organism>
<dbReference type="AlphaFoldDB" id="A0AAE0WQF9"/>
<feature type="domain" description="Velvet" evidence="7">
    <location>
        <begin position="12"/>
        <end position="186"/>
    </location>
</feature>
<proteinExistence type="predicted"/>
<dbReference type="EMBL" id="JAUTXT010000012">
    <property type="protein sequence ID" value="KAK3675967.1"/>
    <property type="molecule type" value="Genomic_DNA"/>
</dbReference>
<reference evidence="8" key="1">
    <citation type="submission" date="2023-07" db="EMBL/GenBank/DDBJ databases">
        <title>Black Yeasts Isolated from many extreme environments.</title>
        <authorList>
            <person name="Coleine C."/>
            <person name="Stajich J.E."/>
            <person name="Selbmann L."/>
        </authorList>
    </citation>
    <scope>NUCLEOTIDE SEQUENCE</scope>
    <source>
        <strain evidence="8">CCFEE 5485</strain>
    </source>
</reference>
<feature type="region of interest" description="Disordered" evidence="6">
    <location>
        <begin position="335"/>
        <end position="367"/>
    </location>
</feature>
<dbReference type="Gene3D" id="2.60.40.3960">
    <property type="entry name" value="Velvet domain"/>
    <property type="match status" value="1"/>
</dbReference>
<dbReference type="GO" id="GO:0005634">
    <property type="term" value="C:nucleus"/>
    <property type="evidence" value="ECO:0007669"/>
    <property type="project" value="UniProtKB-SubCell"/>
</dbReference>
<dbReference type="InterPro" id="IPR021740">
    <property type="entry name" value="Velvet"/>
</dbReference>
<keyword evidence="9" id="KW-1185">Reference proteome</keyword>
<gene>
    <name evidence="8" type="ORF">LTR78_004159</name>
</gene>
<evidence type="ECO:0000313" key="8">
    <source>
        <dbReference type="EMBL" id="KAK3675967.1"/>
    </source>
</evidence>
<protein>
    <recommendedName>
        <fullName evidence="7">Velvet domain-containing protein</fullName>
    </recommendedName>
</protein>
<evidence type="ECO:0000256" key="2">
    <source>
        <dbReference type="ARBA" id="ARBA00022969"/>
    </source>
</evidence>
<accession>A0AAE0WQF9</accession>
<keyword evidence="3" id="KW-0805">Transcription regulation</keyword>
<evidence type="ECO:0000259" key="7">
    <source>
        <dbReference type="PROSITE" id="PS51821"/>
    </source>
</evidence>
<keyword evidence="2" id="KW-0749">Sporulation</keyword>
<dbReference type="PANTHER" id="PTHR33572">
    <property type="entry name" value="SPORE DEVELOPMENT REGULATOR VOSA"/>
    <property type="match status" value="1"/>
</dbReference>
<evidence type="ECO:0000313" key="9">
    <source>
        <dbReference type="Proteomes" id="UP001274830"/>
    </source>
</evidence>
<comment type="caution">
    <text evidence="8">The sequence shown here is derived from an EMBL/GenBank/DDBJ whole genome shotgun (WGS) entry which is preliminary data.</text>
</comment>
<dbReference type="GO" id="GO:0030435">
    <property type="term" value="P:sporulation resulting in formation of a cellular spore"/>
    <property type="evidence" value="ECO:0007669"/>
    <property type="project" value="UniProtKB-KW"/>
</dbReference>
<keyword evidence="5" id="KW-0539">Nucleus</keyword>
<dbReference type="PANTHER" id="PTHR33572:SF18">
    <property type="entry name" value="SPORE DEVELOPMENT REGULATOR VOSA"/>
    <property type="match status" value="1"/>
</dbReference>
<feature type="compositionally biased region" description="Polar residues" evidence="6">
    <location>
        <begin position="512"/>
        <end position="523"/>
    </location>
</feature>
<sequence>MPGFGHIRMPQGPELNGRNVQLVVRQQPVNGLVTTTKKEKNRKPLDPPPILQLKVSDQHMDSAWLVSPYLFVVANLLEGEAGGERLIGEKYMIGASSSSLHRLKDVDNSDGGFFVFGDISIKQTGKYRLRFNLFNYDKSGENNVEFITHVESAVFTVYNQKEFPGIRESSVLSRTFSDQGVRLRLRKEARPAAGKKRTFEALDLVPAVDKSPGGAIGGSQYSLADSVDYKRRQLHHDYSLNRHERYSQSNYAYPQQNIMHNSYGGNYMSYDQQSPTYQLGRDYTTTNMSGGYPDHGASHTDMYSGMARLNTQRPPAVGSASYPLTTSQSAMDQMGFLSSYPTPTSAHQQGHVPQLSHSSDDDSFGRAQPQEVQPFLPQDNSYAGSFGNANNEIMRRPSQQSLIANSIGLPSDRSIATTTSSATTGALSTTNDYLQGMYSHSDDVKLVSSPDHDTYGAVAGRPPQVLPREPRYMPSGLTTVGGTPIEHSHHQQAPSYSGSDSSLPPQPQQQSVHDYSYQTQLPNYPTLTPATQQPSQPSQSMYNFNPLPPALGMSSLNPDTNDTNDTVLPTRPDLPQQQQRAMGISTSQPHVGIGISTNSGNSSDPIQPQALEEVMEGQ</sequence>